<dbReference type="InterPro" id="IPR014748">
    <property type="entry name" value="Enoyl-CoA_hydra_C"/>
</dbReference>
<comment type="similarity">
    <text evidence="1">Belongs to the enoyl-CoA hydratase/isomerase family.</text>
</comment>
<dbReference type="GO" id="GO:0006635">
    <property type="term" value="P:fatty acid beta-oxidation"/>
    <property type="evidence" value="ECO:0007669"/>
    <property type="project" value="TreeGrafter"/>
</dbReference>
<dbReference type="EMBL" id="CAEZSF010000096">
    <property type="protein sequence ID" value="CAB4541674.1"/>
    <property type="molecule type" value="Genomic_DNA"/>
</dbReference>
<dbReference type="PANTHER" id="PTHR11941">
    <property type="entry name" value="ENOYL-COA HYDRATASE-RELATED"/>
    <property type="match status" value="1"/>
</dbReference>
<dbReference type="PANTHER" id="PTHR11941:SF130">
    <property type="entry name" value="ENOYL-COA HYDRATASE ECHA12-RELATED"/>
    <property type="match status" value="1"/>
</dbReference>
<keyword evidence="2" id="KW-0456">Lyase</keyword>
<dbReference type="EMBL" id="CAFBMG010000084">
    <property type="protein sequence ID" value="CAB4905986.1"/>
    <property type="molecule type" value="Genomic_DNA"/>
</dbReference>
<dbReference type="Pfam" id="PF00378">
    <property type="entry name" value="ECH_1"/>
    <property type="match status" value="1"/>
</dbReference>
<dbReference type="AlphaFoldDB" id="A0A6J6BSI8"/>
<dbReference type="SUPFAM" id="SSF52096">
    <property type="entry name" value="ClpP/crotonase"/>
    <property type="match status" value="1"/>
</dbReference>
<gene>
    <name evidence="3" type="ORF">UFOPK1358_01058</name>
    <name evidence="4" type="ORF">UFOPK3519_01107</name>
</gene>
<reference evidence="3" key="1">
    <citation type="submission" date="2020-05" db="EMBL/GenBank/DDBJ databases">
        <authorList>
            <person name="Chiriac C."/>
            <person name="Salcher M."/>
            <person name="Ghai R."/>
            <person name="Kavagutti S V."/>
        </authorList>
    </citation>
    <scope>NUCLEOTIDE SEQUENCE</scope>
</reference>
<evidence type="ECO:0000256" key="1">
    <source>
        <dbReference type="ARBA" id="ARBA00005254"/>
    </source>
</evidence>
<dbReference type="PROSITE" id="PS00166">
    <property type="entry name" value="ENOYL_COA_HYDRATASE"/>
    <property type="match status" value="1"/>
</dbReference>
<proteinExistence type="inferred from homology"/>
<sequence>MADSAVGPDSAVVHNSAVVPNSAVVHVSAAPGEDGGAGIRILQLDRPDRLNAMNNELIDELHQAIESLRNDGSARVVILTGSGRGFCAGLDLMDPPQGADAKERGRVRSSMDTQQRIASLVPALANLQIPVIAAVNGAASGGGLALALASDIRIAAASAKFNVAFVRVGLSGCDIGVSWLLPRLIGASAAFELLLTGRLVGAEEADRIGLVTRTVPDEDLMESALETARLICGNSPTGIWMTKEVMWSQLEVNSLAAGIDLENRTQIMCTFTSDLGEAVTAFAEKRPPRFTGK</sequence>
<evidence type="ECO:0000256" key="2">
    <source>
        <dbReference type="ARBA" id="ARBA00023239"/>
    </source>
</evidence>
<dbReference type="CDD" id="cd06558">
    <property type="entry name" value="crotonase-like"/>
    <property type="match status" value="1"/>
</dbReference>
<dbReference type="Gene3D" id="3.90.226.10">
    <property type="entry name" value="2-enoyl-CoA Hydratase, Chain A, domain 1"/>
    <property type="match status" value="1"/>
</dbReference>
<evidence type="ECO:0000313" key="3">
    <source>
        <dbReference type="EMBL" id="CAB4541674.1"/>
    </source>
</evidence>
<name>A0A6J6BSI8_9ZZZZ</name>
<protein>
    <submittedName>
        <fullName evidence="3">Unannotated protein</fullName>
    </submittedName>
</protein>
<dbReference type="InterPro" id="IPR001753">
    <property type="entry name" value="Enoyl-CoA_hydra/iso"/>
</dbReference>
<evidence type="ECO:0000313" key="4">
    <source>
        <dbReference type="EMBL" id="CAB4905986.1"/>
    </source>
</evidence>
<dbReference type="InterPro" id="IPR018376">
    <property type="entry name" value="Enoyl-CoA_hyd/isom_CS"/>
</dbReference>
<dbReference type="Gene3D" id="1.10.12.10">
    <property type="entry name" value="Lyase 2-enoyl-coa Hydratase, Chain A, domain 2"/>
    <property type="match status" value="1"/>
</dbReference>
<dbReference type="InterPro" id="IPR029045">
    <property type="entry name" value="ClpP/crotonase-like_dom_sf"/>
</dbReference>
<accession>A0A6J6BSI8</accession>
<dbReference type="GO" id="GO:0016829">
    <property type="term" value="F:lyase activity"/>
    <property type="evidence" value="ECO:0007669"/>
    <property type="project" value="UniProtKB-KW"/>
</dbReference>
<organism evidence="3">
    <name type="scientific">freshwater metagenome</name>
    <dbReference type="NCBI Taxonomy" id="449393"/>
    <lineage>
        <taxon>unclassified sequences</taxon>
        <taxon>metagenomes</taxon>
        <taxon>ecological metagenomes</taxon>
    </lineage>
</organism>